<protein>
    <recommendedName>
        <fullName evidence="3">DUF4178 domain-containing protein</fullName>
    </recommendedName>
</protein>
<keyword evidence="2" id="KW-1133">Transmembrane helix</keyword>
<keyword evidence="2" id="KW-0812">Transmembrane</keyword>
<dbReference type="Proteomes" id="UP000031419">
    <property type="component" value="Unassembled WGS sequence"/>
</dbReference>
<dbReference type="STRING" id="28042.GU90_15755"/>
<feature type="transmembrane region" description="Helical" evidence="2">
    <location>
        <begin position="6"/>
        <end position="28"/>
    </location>
</feature>
<evidence type="ECO:0000313" key="5">
    <source>
        <dbReference type="Proteomes" id="UP000031419"/>
    </source>
</evidence>
<name>A0A073B745_9PSEU</name>
<feature type="compositionally biased region" description="Basic and acidic residues" evidence="1">
    <location>
        <begin position="49"/>
        <end position="59"/>
    </location>
</feature>
<reference evidence="4 5" key="1">
    <citation type="submission" date="2014-06" db="EMBL/GenBank/DDBJ databases">
        <title>Saccharopolyspora rectivirgula DSM-43113 Genome sequencing.</title>
        <authorList>
            <person name="Barrera C."/>
            <person name="Millon L."/>
            <person name="Rognon B."/>
            <person name="Zaugg C."/>
            <person name="Monod M."/>
        </authorList>
    </citation>
    <scope>NUCLEOTIDE SEQUENCE [LARGE SCALE GENOMIC DNA]</scope>
    <source>
        <strain evidence="4 5">DSM 43113</strain>
    </source>
</reference>
<evidence type="ECO:0000313" key="4">
    <source>
        <dbReference type="EMBL" id="KEI43499.1"/>
    </source>
</evidence>
<proteinExistence type="predicted"/>
<keyword evidence="5" id="KW-1185">Reference proteome</keyword>
<evidence type="ECO:0000256" key="1">
    <source>
        <dbReference type="SAM" id="MobiDB-lite"/>
    </source>
</evidence>
<comment type="caution">
    <text evidence="4">The sequence shown here is derived from an EMBL/GenBank/DDBJ whole genome shotgun (WGS) entry which is preliminary data.</text>
</comment>
<dbReference type="RefSeq" id="WP_029721732.1">
    <property type="nucleotide sequence ID" value="NZ_JNVU01000038.1"/>
</dbReference>
<gene>
    <name evidence="4" type="ORF">GU90_15755</name>
</gene>
<dbReference type="InterPro" id="IPR025235">
    <property type="entry name" value="DUF4178"/>
</dbReference>
<feature type="region of interest" description="Disordered" evidence="1">
    <location>
        <begin position="36"/>
        <end position="59"/>
    </location>
</feature>
<evidence type="ECO:0000259" key="3">
    <source>
        <dbReference type="Pfam" id="PF13785"/>
    </source>
</evidence>
<evidence type="ECO:0000256" key="2">
    <source>
        <dbReference type="SAM" id="Phobius"/>
    </source>
</evidence>
<keyword evidence="2" id="KW-0472">Membrane</keyword>
<organism evidence="4 5">
    <name type="scientific">Saccharopolyspora rectivirgula</name>
    <dbReference type="NCBI Taxonomy" id="28042"/>
    <lineage>
        <taxon>Bacteria</taxon>
        <taxon>Bacillati</taxon>
        <taxon>Actinomycetota</taxon>
        <taxon>Actinomycetes</taxon>
        <taxon>Pseudonocardiales</taxon>
        <taxon>Pseudonocardiaceae</taxon>
        <taxon>Saccharopolyspora</taxon>
    </lineage>
</organism>
<sequence length="206" mass="22580">MNGLTSLLVILVILLLIVAVAALVFGLMAHKKQQQQQPAANFSPQDPFHTGDADSLRGDPRRLKAGDIVEIRGVPYTVRGSIRLSEGGWTWDEHLLDDAKGTQLWLEVEEDPDLELSVWTPVEDAGQPGAGTITLNGRTYHLEESGTAHFRSEATTGLNGEGTVRYYDYEAPDGAMLGFESYGDAEWEASTGEQLSRYEVQIYPSA</sequence>
<dbReference type="Pfam" id="PF13785">
    <property type="entry name" value="DUF4178"/>
    <property type="match status" value="1"/>
</dbReference>
<dbReference type="eggNOG" id="ENOG5030NRI">
    <property type="taxonomic scope" value="Bacteria"/>
</dbReference>
<dbReference type="AlphaFoldDB" id="A0A073B745"/>
<dbReference type="EMBL" id="JNVU01000038">
    <property type="protein sequence ID" value="KEI43499.1"/>
    <property type="molecule type" value="Genomic_DNA"/>
</dbReference>
<accession>A0A073B745</accession>
<feature type="domain" description="DUF4178" evidence="3">
    <location>
        <begin position="64"/>
        <end position="196"/>
    </location>
</feature>